<dbReference type="Proteomes" id="UP000063991">
    <property type="component" value="Chromosome"/>
</dbReference>
<feature type="compositionally biased region" description="Acidic residues" evidence="1">
    <location>
        <begin position="92"/>
        <end position="102"/>
    </location>
</feature>
<reference evidence="2 3" key="1">
    <citation type="submission" date="2015-12" db="EMBL/GenBank/DDBJ databases">
        <authorList>
            <person name="Shamseldin A."/>
            <person name="Moawad H."/>
            <person name="Abd El-Rahim W.M."/>
            <person name="Sadowsky M.J."/>
        </authorList>
    </citation>
    <scope>NUCLEOTIDE SEQUENCE [LARGE SCALE GENOMIC DNA]</scope>
    <source>
        <strain evidence="2 3">D7</strain>
    </source>
</reference>
<feature type="region of interest" description="Disordered" evidence="1">
    <location>
        <begin position="62"/>
        <end position="102"/>
    </location>
</feature>
<sequence>MRLSKLLAPSMWITLPSQAYSLSERVKKQWRAHVLLAPFIFTFAFTAVVSLPLNAQTVSVENQNQKDPVKSGAQEQEASANDEWDSVWPGDDNVESGDDWNDEWDDEWGTESKSKLRISGFAELAVGNRFSRDMATAFGSQNSQMNESFQAANAPSVLNNSTLRDARVQLRADYALDSSSISSKADVWYDGVTSSWESQLRELAWQGSLSSILPSALVGTGDWASAFDIKVGKQVLTWGTGDYLFLNDLFPKDYQSFFAGREDEYLKAPSNALKVSGYTDIANVDLVVTPEFEPDIGITGEIFSFYSPQLDENIAPSFSVERENRPRGSELALRVYKSVKGVEIAGYGYTGYTRQPTATDSLGRPRYSKMNAYGASVVTPLGRGIANAEYVFYNSLEDIDGTDRQIANDQSRFLLGYSQEIAANLTGGFQWYTEYLHNADGLDRTVSSSERVQEKYRHWVTTRLTWLALRQTLTLNTFLFYSPSDSDGYLKTTVAYSPTDKWQVRAGVNVFSGKDNYTFWGQFEDASNAFVAYRFYF</sequence>
<evidence type="ECO:0000256" key="1">
    <source>
        <dbReference type="SAM" id="MobiDB-lite"/>
    </source>
</evidence>
<dbReference type="EMBL" id="CP014323">
    <property type="protein sequence ID" value="AMK00020.1"/>
    <property type="molecule type" value="Genomic_DNA"/>
</dbReference>
<evidence type="ECO:0000313" key="3">
    <source>
        <dbReference type="Proteomes" id="UP000063991"/>
    </source>
</evidence>
<evidence type="ECO:0000313" key="2">
    <source>
        <dbReference type="EMBL" id="AMK00020.1"/>
    </source>
</evidence>
<protein>
    <submittedName>
        <fullName evidence="2">Uncharacterized protein</fullName>
    </submittedName>
</protein>
<accession>A0A126Q682</accession>
<dbReference type="OrthoDB" id="9769143at2"/>
<name>A0A126Q682_ALTMA</name>
<gene>
    <name evidence="2" type="ORF">AVL55_18775</name>
</gene>
<organism evidence="2 3">
    <name type="scientific">Alteromonas macleodii</name>
    <name type="common">Pseudoalteromonas macleodii</name>
    <dbReference type="NCBI Taxonomy" id="28108"/>
    <lineage>
        <taxon>Bacteria</taxon>
        <taxon>Pseudomonadati</taxon>
        <taxon>Pseudomonadota</taxon>
        <taxon>Gammaproteobacteria</taxon>
        <taxon>Alteromonadales</taxon>
        <taxon>Alteromonadaceae</taxon>
        <taxon>Alteromonas/Salinimonas group</taxon>
        <taxon>Alteromonas</taxon>
    </lineage>
</organism>
<dbReference type="RefSeq" id="WP_061096120.1">
    <property type="nucleotide sequence ID" value="NZ_CP014323.1"/>
</dbReference>
<dbReference type="AlphaFoldDB" id="A0A126Q682"/>
<proteinExistence type="predicted"/>